<evidence type="ECO:0000313" key="3">
    <source>
        <dbReference type="EMBL" id="OLQ14169.1"/>
    </source>
</evidence>
<feature type="region of interest" description="Disordered" evidence="1">
    <location>
        <begin position="1430"/>
        <end position="1452"/>
    </location>
</feature>
<evidence type="ECO:0000256" key="1">
    <source>
        <dbReference type="SAM" id="MobiDB-lite"/>
    </source>
</evidence>
<dbReference type="Pfam" id="PF13604">
    <property type="entry name" value="AAA_30"/>
    <property type="match status" value="1"/>
</dbReference>
<feature type="compositionally biased region" description="Polar residues" evidence="1">
    <location>
        <begin position="62"/>
        <end position="72"/>
    </location>
</feature>
<feature type="region of interest" description="Disordered" evidence="1">
    <location>
        <begin position="567"/>
        <end position="686"/>
    </location>
</feature>
<dbReference type="EMBL" id="LSRX01000019">
    <property type="protein sequence ID" value="OLQ14169.1"/>
    <property type="molecule type" value="Genomic_DNA"/>
</dbReference>
<dbReference type="InterPro" id="IPR027417">
    <property type="entry name" value="P-loop_NTPase"/>
</dbReference>
<feature type="compositionally biased region" description="Acidic residues" evidence="1">
    <location>
        <begin position="158"/>
        <end position="174"/>
    </location>
</feature>
<dbReference type="Proteomes" id="UP000186817">
    <property type="component" value="Unassembled WGS sequence"/>
</dbReference>
<dbReference type="InterPro" id="IPR015947">
    <property type="entry name" value="PUA-like_sf"/>
</dbReference>
<feature type="compositionally biased region" description="Basic and acidic residues" evidence="1">
    <location>
        <begin position="1430"/>
        <end position="1443"/>
    </location>
</feature>
<dbReference type="SUPFAM" id="SSF88697">
    <property type="entry name" value="PUA domain-like"/>
    <property type="match status" value="1"/>
</dbReference>
<keyword evidence="2" id="KW-0812">Transmembrane</keyword>
<sequence length="3619" mass="401763">MFAKWQSPGLCELQRSWYSLYQELVLSIREAWRKQQEAIEKAQEEARRKKEQALEEAQAAQRNASQAHTQDNITHKAEAARSNASHVHSKANISKGEPARSASHGPVKEAQVVKGKQAVSSRVSTTTQEPEEAGISASQGVADGDVYGDSGSPGWDGDGTDGDGDSPSDGDDGAWDTGYEYGRNRDLLDEMQPGRHCFASGRSFSLLDSASHLPVSSHDSRSCKVHCRSSAGAAFFVFQVSAGLCHCPPASARVVEAGADFVAGNLGCDDGSVAITRDYATVPAVTSSGKHVALVLADEIASRAAMVQSDVLINLRRSLPRYDDKALFIAAFRRHIEQEPSTRQNDFDSRTAAAWSGNWGNQDWNAEEATAATGPRRVIGRNFFAKGLLRPYADESLQFIYAEDPETFFDKSSLRTYLGTENSELDRRPAGWSMLCGSLRSLIQAAESTEKLMDKVREFKGLVQKEKKLIEALVACDWEQSKSKKKNLGKNAVVILNFLKNHGKSLHGILPTVMRHSAMLYGGHCALLARGRKTLRKWKKEKATVENTATFLQQAYVARGQTEASWKQAQTWHGDESSSTADASEGDKSNPWGRYGSDRSDSSGLVLGKKRKAKTSSSDEVVTKKKKKSKKSQKMKKAKAMKDASSDSSGVIIDKKKTSRKRKNEAPSTDSADAKTKRSSKKDGEAFIVEHDMDETVATADEPNPGAAVATGMEAGGSSPTRAMQVESEAKATQNQGGKTTGTTVSHLEVLSTPSDRAALRTELLQGIDLARVLHGHRPGYVDLAVAPETKGKALSRVIAPRQDTRPHTAPRQCQHVVHESPTAEQALCGNTATANPSVQDLIAAAAVALQDVYQLVPRVSLGEVAQETADAAEHKLHSLFKRLLTKCDNVAYLERQTSELLEPEKLFIWRKHLDIVLWSRAWASLRKQQRAAREKARAQDTSTMSESERELILPAGSGLAAAFMNLFQESLQIQPHRDRLRAFETQIGQEVKSLLGQGFTWPQILHLPNLVDLPAAAAIEFQELMTGIKASYDTGCVPEGGTAAASTGNSAGHAAAPAVEGDIAYDPMSEGTIATAAQIARRGYAGPPTLPDGAPQPVPPDGLCLSYACVGAHNTAFLAALQRDRSSFVVNPSAGRQFRAAAENFCDAVAARAAAAGRRDVAQQLRRRDWPEEAALHFFARELQGSLMITSIYSELPFLFGEGPLAVHVWHGLTEPDAAGESSGHFELIQSWLPQPVAKEVERNRPRKRRHKSEKSSSSSESHADDRKPDKSSRTRTRKTAAISSEATASHATNEKSHSSSAAGTGKKAILPSTGAAASSTIPIELATSTPANDRRHIDEPGSVAAASGILPSEGATSTPASVCQHIDDATPSRPPRPWAWTPSALYKLFEDYDEPVKADAAETRSRPSALRRTQEDLAWAAWMEARLAEEDPTKVEEDKSMQKPSQDSDILDERDDAIEDLWEEFQEAERRSQTVEITVAIPTMGDRILVLQQTYLGLILAGSKELEIRGMRLKPQRIWLGNQGLIFGEACIVDAREILSDTEWQQLWPQHHWRCAERPYKLTFAMRLSDVKRCSRPWRYTHPRGAVGIVRYLPAAHLHISDNSLSTKARTGETATPKNQGEHECAPHSGKRSALEQLISESPTGLQDTLEETACAAREDEQAQGERKRGRKQLCVGREGDACRFRRDGSGKAAYTSTFSETQHCIFCDSKAMMKAQAGAPYAIQRILNSLKRKDNGLHEAAVDRMKQSLAAGKHPWEVALQRRECQQDTTAEEVRRGEAARAEDAARAAKKFPEVFGSEATTSWQSPLAQTFEKWALEESWRLCPGCDKLMPQRFLAGASGTYAICRTKQTTRCSHCNSDGKTGYPIPTPEDVPEPLRRVPYIVLEALRPFRISCGPGEKAPHGYWVHTAPIRFYWKEQSLEELIADVSQEEDRHRAEDLASWLMKNEQSSFKKFDALQRTFLVALEDDKDVSPRMPLAFMETVGIECAAWPHLYWETSMCETFVRSQDRRRLEKAGKPDEEEVDEGDDDPVICAERRQSAKASFFAKLMSRVIGYGTEHELVQFIYDLWMYSGIGGAKNAVKTELRAALAGKSFSPEFWKTKHAALQDLQAQLGTPTLFLTIAPYDWTAPYHRWILDEMSKTARSRTNLPAAESLHLAHILTDAVRGLLTGSYSDSCQDGKRQTLEQQMRTQFYHGRGSLVRGSQLDRQDSSWPLRDEASEWDVQANTLKLQHPQDAFAAHCRAYMPDIMGALKCHMDVQAGDGRGHVLRYTAGYIPKFSAAWPTQTEDADAHDIGFRILSEYHPLEMEMMLQLGSHMFPQCFHTGSIRRVVVPVPWETSKMPAEIQRYMQCDWRAPSMSLLDYLRLSDRQGNIHSFVKKQYALEHRTTSLENFVNKCRPTGELLVAAIRYSRGNPNFFKQWLMMHVPFRQIDDLWIQRAEVVPADLQGLALCLLHRPRFWRSMAAIRREMELEAYRDVFIETRLEEIRAATELIDSYLSGMRQVNMSSNATEEETTTDQIVLSAQQRRAVATILSNVKSAIDARTSAEDPDADEWKDYMAKRGTKIPVACLGAAGTGKSVVAKAALRQAMQNGAVAAVACPTGLQSAAYRCSFPDAHVETVHSFFGLHAQEELTLGLLSDYDLIVVEEVGQITCAHFERIWRLWEAVDRRPVLLFVGDFMQLPAIDDTSARDSRWWKEVYAWEFATLLRSECAQLSEKLALLRHHCPNEDQLRWILRNHRASVAGGTEPTVAEVATVLAKHPNATLVTYTRRAAAEMNRMAVSAFFEGVEPVAWIPADPDSNAENFRGRDCVSFAPNQIAIHIGMRLSLTRNINKGKDHVNGMSCIVEAVNQHSMEVRTASGRQLVISRITEDKIFRTTPYIGPPSSQFVWDMPRLCIRSAGPDPRLCVELVSVALDRPPENTRSNRRITFVKIFDQQATGKVAACGTCALVLALEPEEPDVSPPRPSAYSAGRLVTWLLGGLAIEDAAVPCEVDPLSDSLDALDVELVEIASSAGDASTLRDPGRDGIAWEWEWAGPLPDPGPRFHFKEWEWEWARPVPFPGSQFHFQDVDLVEVAPGAGELSEGLRSSEPYRPAMHCGHVGKHSVRNLTVWAICTNTAGQLAAWEFWSHSWQWKPWMKSTTAQFVINGFAAVVFGLAGAVLAAVLQERGVLPTDHHGWTRLFAGSNWTLLFGALAWYLALIFWPSQRRVFLDIICIDQANSTAKGEALLSIGAILKSSSRMLILWDPTWMVRLWCVFELGGWLHSHKQGTAAKRNLRARPVLMGPMLVTSNLSFLVILLCFEPMLRYIAGLWRRPLPRTVEVYVLPLSMLLPFFLALTHVARAFCRQIDDLQQALSTFSTGQTRCGCCDAGHLDENDRPIACDREVLLRCIELWYGDLDSFEEHVRGNVRTALLEQLTSPFFLYWHVVGAASPVMWFYLGHSFWPLMYTQSGLFEVVLPIVLHGLTMWLAVIPAVVLLSAMLAYRLRRKRSNFAFDPWRLDIVASVSDIAFSLMVVLFAGFIALASLAGRGDVHLPSKFPTRLSWEKRERVRGWLKAAFVNRGRLANPLMYPRSAIEGCDCPADYGPVHEMRTVPNFHAASEVSVPFAYEYV</sequence>
<organism evidence="3 4">
    <name type="scientific">Symbiodinium microadriaticum</name>
    <name type="common">Dinoflagellate</name>
    <name type="synonym">Zooxanthella microadriatica</name>
    <dbReference type="NCBI Taxonomy" id="2951"/>
    <lineage>
        <taxon>Eukaryota</taxon>
        <taxon>Sar</taxon>
        <taxon>Alveolata</taxon>
        <taxon>Dinophyceae</taxon>
        <taxon>Suessiales</taxon>
        <taxon>Symbiodiniaceae</taxon>
        <taxon>Symbiodinium</taxon>
    </lineage>
</organism>
<feature type="compositionally biased region" description="Basic and acidic residues" evidence="1">
    <location>
        <begin position="38"/>
        <end position="53"/>
    </location>
</feature>
<feature type="region of interest" description="Disordered" evidence="1">
    <location>
        <begin position="38"/>
        <end position="178"/>
    </location>
</feature>
<feature type="region of interest" description="Disordered" evidence="1">
    <location>
        <begin position="1349"/>
        <end position="1379"/>
    </location>
</feature>
<feature type="compositionally biased region" description="Polar residues" evidence="1">
    <location>
        <begin position="1283"/>
        <end position="1293"/>
    </location>
</feature>
<proteinExistence type="predicted"/>
<feature type="compositionally biased region" description="Basic and acidic residues" evidence="1">
    <location>
        <begin position="1263"/>
        <end position="1274"/>
    </location>
</feature>
<feature type="compositionally biased region" description="Polar residues" evidence="1">
    <location>
        <begin position="118"/>
        <end position="128"/>
    </location>
</feature>
<name>A0A1Q9F3I1_SYMMI</name>
<comment type="caution">
    <text evidence="3">The sequence shown here is derived from an EMBL/GenBank/DDBJ whole genome shotgun (WGS) entry which is preliminary data.</text>
</comment>
<gene>
    <name evidence="3" type="ORF">AK812_SmicGene1792</name>
</gene>
<feature type="transmembrane region" description="Helical" evidence="2">
    <location>
        <begin position="3430"/>
        <end position="3451"/>
    </location>
</feature>
<accession>A0A1Q9F3I1</accession>
<evidence type="ECO:0000256" key="2">
    <source>
        <dbReference type="SAM" id="Phobius"/>
    </source>
</evidence>
<feature type="region of interest" description="Disordered" evidence="1">
    <location>
        <begin position="1606"/>
        <end position="1634"/>
    </location>
</feature>
<protein>
    <submittedName>
        <fullName evidence="3">Uncharacterized protein</fullName>
    </submittedName>
</protein>
<keyword evidence="2" id="KW-0472">Membrane</keyword>
<evidence type="ECO:0000313" key="4">
    <source>
        <dbReference type="Proteomes" id="UP000186817"/>
    </source>
</evidence>
<feature type="transmembrane region" description="Helical" evidence="2">
    <location>
        <begin position="3509"/>
        <end position="3535"/>
    </location>
</feature>
<feature type="transmembrane region" description="Helical" evidence="2">
    <location>
        <begin position="3193"/>
        <end position="3210"/>
    </location>
</feature>
<feature type="transmembrane region" description="Helical" evidence="2">
    <location>
        <begin position="3289"/>
        <end position="3308"/>
    </location>
</feature>
<feature type="region of interest" description="Disordered" evidence="1">
    <location>
        <begin position="1238"/>
        <end position="1319"/>
    </location>
</feature>
<feature type="transmembrane region" description="Helical" evidence="2">
    <location>
        <begin position="3463"/>
        <end position="3489"/>
    </location>
</feature>
<feature type="transmembrane region" description="Helical" evidence="2">
    <location>
        <begin position="3329"/>
        <end position="3348"/>
    </location>
</feature>
<dbReference type="Gene3D" id="2.30.130.30">
    <property type="entry name" value="Hypothetical protein"/>
    <property type="match status" value="1"/>
</dbReference>
<feature type="compositionally biased region" description="Polar residues" evidence="1">
    <location>
        <begin position="1606"/>
        <end position="1621"/>
    </location>
</feature>
<feature type="compositionally biased region" description="Polar residues" evidence="1">
    <location>
        <begin position="567"/>
        <end position="582"/>
    </location>
</feature>
<keyword evidence="2" id="KW-1133">Transmembrane helix</keyword>
<feature type="compositionally biased region" description="Basic and acidic residues" evidence="1">
    <location>
        <begin position="672"/>
        <end position="686"/>
    </location>
</feature>
<dbReference type="Gene3D" id="3.40.50.300">
    <property type="entry name" value="P-loop containing nucleotide triphosphate hydrolases"/>
    <property type="match status" value="1"/>
</dbReference>
<feature type="transmembrane region" description="Helical" evidence="2">
    <location>
        <begin position="3151"/>
        <end position="3172"/>
    </location>
</feature>
<keyword evidence="4" id="KW-1185">Reference proteome</keyword>
<reference evidence="3 4" key="1">
    <citation type="submission" date="2016-02" db="EMBL/GenBank/DDBJ databases">
        <title>Genome analysis of coral dinoflagellate symbionts highlights evolutionary adaptations to a symbiotic lifestyle.</title>
        <authorList>
            <person name="Aranda M."/>
            <person name="Li Y."/>
            <person name="Liew Y.J."/>
            <person name="Baumgarten S."/>
            <person name="Simakov O."/>
            <person name="Wilson M."/>
            <person name="Piel J."/>
            <person name="Ashoor H."/>
            <person name="Bougouffa S."/>
            <person name="Bajic V.B."/>
            <person name="Ryu T."/>
            <person name="Ravasi T."/>
            <person name="Bayer T."/>
            <person name="Micklem G."/>
            <person name="Kim H."/>
            <person name="Bhak J."/>
            <person name="Lajeunesse T.C."/>
            <person name="Voolstra C.R."/>
        </authorList>
    </citation>
    <scope>NUCLEOTIDE SEQUENCE [LARGE SCALE GENOMIC DNA]</scope>
    <source>
        <strain evidence="3 4">CCMP2467</strain>
    </source>
</reference>
<feature type="compositionally biased region" description="Basic residues" evidence="1">
    <location>
        <begin position="624"/>
        <end position="639"/>
    </location>
</feature>
<dbReference type="SUPFAM" id="SSF52540">
    <property type="entry name" value="P-loop containing nucleoside triphosphate hydrolases"/>
    <property type="match status" value="1"/>
</dbReference>
<dbReference type="OrthoDB" id="440016at2759"/>